<dbReference type="Pfam" id="PF22899">
    <property type="entry name" value="SMCHD1_S5"/>
    <property type="match status" value="1"/>
</dbReference>
<dbReference type="Gene3D" id="3.30.565.10">
    <property type="entry name" value="Histidine kinase-like ATPase, C-terminal domain"/>
    <property type="match status" value="1"/>
</dbReference>
<gene>
    <name evidence="2" type="ORF">HJG59_016993</name>
</gene>
<dbReference type="Pfam" id="PF13589">
    <property type="entry name" value="HATPase_c_3"/>
    <property type="match status" value="1"/>
</dbReference>
<evidence type="ECO:0000313" key="2">
    <source>
        <dbReference type="EMBL" id="KAF6472537.1"/>
    </source>
</evidence>
<dbReference type="GO" id="GO:0001740">
    <property type="term" value="C:Barr body"/>
    <property type="evidence" value="ECO:0007669"/>
    <property type="project" value="TreeGrafter"/>
</dbReference>
<dbReference type="InterPro" id="IPR055109">
    <property type="entry name" value="SMCHD1_S5"/>
</dbReference>
<protein>
    <submittedName>
        <fullName evidence="2">Structural maintenance of chromosomes flexible hinge domain containing 1</fullName>
    </submittedName>
</protein>
<comment type="caution">
    <text evidence="2">The sequence shown here is derived from an EMBL/GenBank/DDBJ whole genome shotgun (WGS) entry which is preliminary data.</text>
</comment>
<evidence type="ECO:0000313" key="3">
    <source>
        <dbReference type="Proteomes" id="UP000550707"/>
    </source>
</evidence>
<dbReference type="GO" id="GO:0006302">
    <property type="term" value="P:double-strand break repair"/>
    <property type="evidence" value="ECO:0007669"/>
    <property type="project" value="InterPro"/>
</dbReference>
<evidence type="ECO:0000259" key="1">
    <source>
        <dbReference type="Pfam" id="PF22899"/>
    </source>
</evidence>
<dbReference type="PANTHER" id="PTHR22640">
    <property type="entry name" value="STRUCTURAL MAINTENANCE OF CHROMOSOMES FLEXIBLE HINGE DOMAIN-CONTAINING PROTEIN 1"/>
    <property type="match status" value="1"/>
</dbReference>
<reference evidence="2 3" key="1">
    <citation type="journal article" date="2020" name="Nature">
        <title>Six reference-quality genomes reveal evolution of bat adaptations.</title>
        <authorList>
            <person name="Jebb D."/>
            <person name="Huang Z."/>
            <person name="Pippel M."/>
            <person name="Hughes G.M."/>
            <person name="Lavrichenko K."/>
            <person name="Devanna P."/>
            <person name="Winkler S."/>
            <person name="Jermiin L.S."/>
            <person name="Skirmuntt E.C."/>
            <person name="Katzourakis A."/>
            <person name="Burkitt-Gray L."/>
            <person name="Ray D.A."/>
            <person name="Sullivan K.A.M."/>
            <person name="Roscito J.G."/>
            <person name="Kirilenko B.M."/>
            <person name="Davalos L.M."/>
            <person name="Corthals A.P."/>
            <person name="Power M.L."/>
            <person name="Jones G."/>
            <person name="Ransome R.D."/>
            <person name="Dechmann D.K.N."/>
            <person name="Locatelli A.G."/>
            <person name="Puechmaille S.J."/>
            <person name="Fedrigo O."/>
            <person name="Jarvis E.D."/>
            <person name="Hiller M."/>
            <person name="Vernes S.C."/>
            <person name="Myers E.W."/>
            <person name="Teeling E.C."/>
        </authorList>
    </citation>
    <scope>NUCLEOTIDE SEQUENCE [LARGE SCALE GENOMIC DNA]</scope>
    <source>
        <strain evidence="2">MMolMol1</strain>
        <tissue evidence="2">Muscle</tissue>
    </source>
</reference>
<keyword evidence="3" id="KW-1185">Reference proteome</keyword>
<proteinExistence type="predicted"/>
<name>A0A7J8HJR6_MOLMO</name>
<dbReference type="AlphaFoldDB" id="A0A7J8HJR6"/>
<dbReference type="PANTHER" id="PTHR22640:SF2">
    <property type="entry name" value="STRUCTURAL MAINTENANCE OF CHROMOSOMES FLEXIBLE HINGE DOMAIN-CONTAINING PROTEIN 1"/>
    <property type="match status" value="1"/>
</dbReference>
<dbReference type="Proteomes" id="UP000550707">
    <property type="component" value="Unassembled WGS sequence"/>
</dbReference>
<dbReference type="SUPFAM" id="SSF55874">
    <property type="entry name" value="ATPase domain of HSP90 chaperone/DNA topoisomerase II/histidine kinase"/>
    <property type="match status" value="1"/>
</dbReference>
<dbReference type="InterPro" id="IPR036890">
    <property type="entry name" value="HATPase_C_sf"/>
</dbReference>
<dbReference type="EMBL" id="JACASF010000006">
    <property type="protein sequence ID" value="KAF6472537.1"/>
    <property type="molecule type" value="Genomic_DNA"/>
</dbReference>
<feature type="domain" description="SMCHD1 ribosomal S5" evidence="1">
    <location>
        <begin position="388"/>
        <end position="436"/>
    </location>
</feature>
<sequence length="448" mass="50673">MAAAGDGGPSEGTGEGGRGDGCRKVYLFDRREKESELGDRVVQVGERSDYAGFRASVCQTLGISPEEKFVITTTSRKEITCDNFEETVKDGVTLYLLQSVGQLLLTATKERIEFLPHYDTLVKSGMYEYYASEGQNPLPFALAELIDNSLSATSRNTGIRRIQIKLHFDETQGKPAVAVIDNGRGMTSKQLNNWAVYRLSKFTSDHSGYVRPVPVPRSLNSDISYFGVGGKQAVFFVGQSARMISKPADSQDVHELVLSKEDFEKKEKNKESIYSGYIRNRKPSDSVHITNDDERFLHCLISEEKEKDSFTAVVITGVQSEHIQYLKNYFHLWTRQLAHIYHYYIHGPKGNEKHTSKEAGPFNNIDIEISMFEKGKAPKIVNLREIQDDMQTLYINTATDSFEFKAHVEGDGVVEGIIRYHPFLYDRETYPDDPCFPSSIYKEVLNFL</sequence>
<dbReference type="InterPro" id="IPR038892">
    <property type="entry name" value="SMCHD1"/>
</dbReference>
<accession>A0A7J8HJR6</accession>
<organism evidence="2 3">
    <name type="scientific">Molossus molossus</name>
    <name type="common">Pallas' mastiff bat</name>
    <name type="synonym">Vespertilio molossus</name>
    <dbReference type="NCBI Taxonomy" id="27622"/>
    <lineage>
        <taxon>Eukaryota</taxon>
        <taxon>Metazoa</taxon>
        <taxon>Chordata</taxon>
        <taxon>Craniata</taxon>
        <taxon>Vertebrata</taxon>
        <taxon>Euteleostomi</taxon>
        <taxon>Mammalia</taxon>
        <taxon>Eutheria</taxon>
        <taxon>Laurasiatheria</taxon>
        <taxon>Chiroptera</taxon>
        <taxon>Yangochiroptera</taxon>
        <taxon>Molossidae</taxon>
        <taxon>Molossus</taxon>
    </lineage>
</organism>